<proteinExistence type="predicted"/>
<dbReference type="KEGG" id="mars:A8C75_13520"/>
<evidence type="ECO:0000313" key="1">
    <source>
        <dbReference type="EMBL" id="ANG63387.1"/>
    </source>
</evidence>
<dbReference type="RefSeq" id="WP_067292083.1">
    <property type="nucleotide sequence ID" value="NZ_CP015839.1"/>
</dbReference>
<reference evidence="2" key="1">
    <citation type="submission" date="2016-05" db="EMBL/GenBank/DDBJ databases">
        <authorList>
            <person name="Baek K."/>
            <person name="Yang S.-J."/>
        </authorList>
    </citation>
    <scope>NUCLEOTIDE SEQUENCE [LARGE SCALE GENOMIC DNA]</scope>
    <source>
        <strain evidence="2">ST58-10</strain>
    </source>
</reference>
<protein>
    <submittedName>
        <fullName evidence="1">Uncharacterized protein</fullName>
    </submittedName>
</protein>
<gene>
    <name evidence="1" type="ORF">A8C75_13520</name>
</gene>
<evidence type="ECO:0000313" key="2">
    <source>
        <dbReference type="Proteomes" id="UP000078070"/>
    </source>
</evidence>
<organism evidence="1 2">
    <name type="scientific">Marinobacterium aestuarii</name>
    <dbReference type="NCBI Taxonomy" id="1821621"/>
    <lineage>
        <taxon>Bacteria</taxon>
        <taxon>Pseudomonadati</taxon>
        <taxon>Pseudomonadota</taxon>
        <taxon>Gammaproteobacteria</taxon>
        <taxon>Oceanospirillales</taxon>
        <taxon>Oceanospirillaceae</taxon>
        <taxon>Marinobacterium</taxon>
    </lineage>
</organism>
<dbReference type="AlphaFoldDB" id="A0A1A9EZS1"/>
<name>A0A1A9EZS1_9GAMM</name>
<accession>A0A1A9EZS1</accession>
<dbReference type="Proteomes" id="UP000078070">
    <property type="component" value="Chromosome"/>
</dbReference>
<dbReference type="EMBL" id="CP015839">
    <property type="protein sequence ID" value="ANG63387.1"/>
    <property type="molecule type" value="Genomic_DNA"/>
</dbReference>
<keyword evidence="2" id="KW-1185">Reference proteome</keyword>
<dbReference type="OrthoDB" id="9835091at2"/>
<sequence>MESRETPRLVTVALASVDEFQQQCLAALHALADPPLRLALEADFVMPLAVGLESRVPILLAPPMLLEDVNAVESALDAWRQAMADWVQQNAVNTPGQLSVNLRVLTLDEAIESGACNFSIAINR</sequence>
<reference evidence="1 2" key="2">
    <citation type="journal article" date="2018" name="Int. J. Syst. Evol. Microbiol.">
        <title>Marinobacterium aestuarii sp. nov., a benzene-degrading marine bacterium isolated from estuary sediment.</title>
        <authorList>
            <person name="Bae S.S."/>
            <person name="Jung J."/>
            <person name="Chung D."/>
            <person name="Baek K."/>
        </authorList>
    </citation>
    <scope>NUCLEOTIDE SEQUENCE [LARGE SCALE GENOMIC DNA]</scope>
    <source>
        <strain evidence="1 2">ST58-10</strain>
    </source>
</reference>